<keyword evidence="1" id="KW-1133">Transmembrane helix</keyword>
<evidence type="ECO:0000256" key="1">
    <source>
        <dbReference type="SAM" id="Phobius"/>
    </source>
</evidence>
<dbReference type="Proteomes" id="UP001321526">
    <property type="component" value="Chromosome"/>
</dbReference>
<keyword evidence="1" id="KW-0812">Transmembrane</keyword>
<dbReference type="EMBL" id="CP035631">
    <property type="protein sequence ID" value="WFF42123.1"/>
    <property type="molecule type" value="Genomic_DNA"/>
</dbReference>
<gene>
    <name evidence="2" type="ORF">EVC62_11750</name>
</gene>
<accession>A0ABY8FH49</accession>
<keyword evidence="3" id="KW-1185">Reference proteome</keyword>
<evidence type="ECO:0000313" key="2">
    <source>
        <dbReference type="EMBL" id="WFF42123.1"/>
    </source>
</evidence>
<reference evidence="2 3" key="1">
    <citation type="submission" date="2019-01" db="EMBL/GenBank/DDBJ databases">
        <title>Genome sequence of Salinicola endophyticus REST5.</title>
        <authorList>
            <person name="Nascimento F.X."/>
        </authorList>
    </citation>
    <scope>NUCLEOTIDE SEQUENCE [LARGE SCALE GENOMIC DNA]</scope>
    <source>
        <strain evidence="2 3">REST5</strain>
    </source>
</reference>
<keyword evidence="1" id="KW-0472">Membrane</keyword>
<proteinExistence type="predicted"/>
<organism evidence="2 3">
    <name type="scientific">Salinicola endophyticus</name>
    <dbReference type="NCBI Taxonomy" id="1949083"/>
    <lineage>
        <taxon>Bacteria</taxon>
        <taxon>Pseudomonadati</taxon>
        <taxon>Pseudomonadota</taxon>
        <taxon>Gammaproteobacteria</taxon>
        <taxon>Oceanospirillales</taxon>
        <taxon>Halomonadaceae</taxon>
        <taxon>Salinicola</taxon>
    </lineage>
</organism>
<sequence>MGKELKKWKRRKAALKQIDDIESKRDNVLIIHYSCESFYDIKDGRTPRVTSIAVRNFSTGQTSSFSIHKSAEQMGASVDEIDARYDEFEKHMLDEYFDFVKSRHGYTFVHWNMRDINYGFQAIEHRYSVLGGGSFIIDDARKFDLARALVAIYGVSYIGHKPSGRLHNLVEHNRMTMKDTLTGAEEAAAFENKEFVKLHQSTLRKADIMANILERVVDGSLKTNASWWDMHGAHPSILVEVATKHWGWMLFTVLATIVGVASAFAGLF</sequence>
<dbReference type="RefSeq" id="WP_282234950.1">
    <property type="nucleotide sequence ID" value="NZ_CP035631.1"/>
</dbReference>
<protein>
    <submittedName>
        <fullName evidence="2">Uncharacterized protein</fullName>
    </submittedName>
</protein>
<evidence type="ECO:0000313" key="3">
    <source>
        <dbReference type="Proteomes" id="UP001321526"/>
    </source>
</evidence>
<name>A0ABY8FH49_9GAMM</name>
<feature type="transmembrane region" description="Helical" evidence="1">
    <location>
        <begin position="246"/>
        <end position="267"/>
    </location>
</feature>